<dbReference type="InterPro" id="IPR018712">
    <property type="entry name" value="Tle1-like_cat"/>
</dbReference>
<gene>
    <name evidence="2" type="ORF">IFR04_000783</name>
</gene>
<evidence type="ECO:0000313" key="2">
    <source>
        <dbReference type="EMBL" id="KAG4426076.1"/>
    </source>
</evidence>
<name>A0A8H7WJX0_9HELO</name>
<organism evidence="2 3">
    <name type="scientific">Cadophora malorum</name>
    <dbReference type="NCBI Taxonomy" id="108018"/>
    <lineage>
        <taxon>Eukaryota</taxon>
        <taxon>Fungi</taxon>
        <taxon>Dikarya</taxon>
        <taxon>Ascomycota</taxon>
        <taxon>Pezizomycotina</taxon>
        <taxon>Leotiomycetes</taxon>
        <taxon>Helotiales</taxon>
        <taxon>Ploettnerulaceae</taxon>
        <taxon>Cadophora</taxon>
    </lineage>
</organism>
<sequence length="316" mass="35750">MAGTIPARLIICVDGTWCTADGAHRSDLRNNSNIYRICVSNKTGKVKNNSGQKFNQVKHYEAGIGSSDEITFIERFRTGILERSLSSKSSGSTKYVASQLRNPRIKSGSMDMHDRRGVHNLPKHEQRYNVRLNKDRGMYWRRGAREPFNTSGELKGYCKYDRPRPKRSSVSQRDRILETKSPAAGFWQEKETMGIEVPGRPVSGALAQNILVLVKAFKASTGRCIGQPLKSDIEKAAFEYRNLSKQVYKRIKQVLPRRNMKRSFQSTGIKKEIDDILADYKNVFTQGIGAGVRVMDEHSDSDEKSILVGNFEKVKI</sequence>
<dbReference type="AlphaFoldDB" id="A0A8H7WJX0"/>
<comment type="caution">
    <text evidence="2">The sequence shown here is derived from an EMBL/GenBank/DDBJ whole genome shotgun (WGS) entry which is preliminary data.</text>
</comment>
<feature type="domain" description="T6SS Phospholipase effector Tle1-like catalytic" evidence="1">
    <location>
        <begin position="8"/>
        <end position="78"/>
    </location>
</feature>
<evidence type="ECO:0000313" key="3">
    <source>
        <dbReference type="Proteomes" id="UP000664132"/>
    </source>
</evidence>
<dbReference type="EMBL" id="JAFJYH010000005">
    <property type="protein sequence ID" value="KAG4426076.1"/>
    <property type="molecule type" value="Genomic_DNA"/>
</dbReference>
<keyword evidence="3" id="KW-1185">Reference proteome</keyword>
<protein>
    <recommendedName>
        <fullName evidence="1">T6SS Phospholipase effector Tle1-like catalytic domain-containing protein</fullName>
    </recommendedName>
</protein>
<evidence type="ECO:0000259" key="1">
    <source>
        <dbReference type="Pfam" id="PF09994"/>
    </source>
</evidence>
<dbReference type="OrthoDB" id="59699at2759"/>
<dbReference type="Proteomes" id="UP000664132">
    <property type="component" value="Unassembled WGS sequence"/>
</dbReference>
<proteinExistence type="predicted"/>
<reference evidence="2" key="1">
    <citation type="submission" date="2021-02" db="EMBL/GenBank/DDBJ databases">
        <title>Genome sequence Cadophora malorum strain M34.</title>
        <authorList>
            <person name="Stefanovic E."/>
            <person name="Vu D."/>
            <person name="Scully C."/>
            <person name="Dijksterhuis J."/>
            <person name="Roader J."/>
            <person name="Houbraken J."/>
        </authorList>
    </citation>
    <scope>NUCLEOTIDE SEQUENCE</scope>
    <source>
        <strain evidence="2">M34</strain>
    </source>
</reference>
<accession>A0A8H7WJX0</accession>
<dbReference type="Pfam" id="PF09994">
    <property type="entry name" value="T6SS_Tle1-like_cat"/>
    <property type="match status" value="1"/>
</dbReference>